<reference evidence="9 10" key="1">
    <citation type="journal article" date="2015" name="Nature">
        <title>rRNA introns, odd ribosomes, and small enigmatic genomes across a large radiation of phyla.</title>
        <authorList>
            <person name="Brown C.T."/>
            <person name="Hug L.A."/>
            <person name="Thomas B.C."/>
            <person name="Sharon I."/>
            <person name="Castelle C.J."/>
            <person name="Singh A."/>
            <person name="Wilkins M.J."/>
            <person name="Williams K.H."/>
            <person name="Banfield J.F."/>
        </authorList>
    </citation>
    <scope>NUCLEOTIDE SEQUENCE [LARGE SCALE GENOMIC DNA]</scope>
</reference>
<keyword evidence="6 8" id="KW-1133">Transmembrane helix</keyword>
<feature type="transmembrane region" description="Helical" evidence="8">
    <location>
        <begin position="156"/>
        <end position="172"/>
    </location>
</feature>
<evidence type="ECO:0000313" key="9">
    <source>
        <dbReference type="EMBL" id="KKW19356.1"/>
    </source>
</evidence>
<dbReference type="GO" id="GO:0005886">
    <property type="term" value="C:plasma membrane"/>
    <property type="evidence" value="ECO:0007669"/>
    <property type="project" value="UniProtKB-SubCell"/>
</dbReference>
<feature type="transmembrane region" description="Helical" evidence="8">
    <location>
        <begin position="344"/>
        <end position="364"/>
    </location>
</feature>
<dbReference type="Proteomes" id="UP000034201">
    <property type="component" value="Unassembled WGS sequence"/>
</dbReference>
<organism evidence="9 10">
    <name type="scientific">Candidatus Adlerbacteria bacterium GW2011_GWC1_50_9</name>
    <dbReference type="NCBI Taxonomy" id="1618608"/>
    <lineage>
        <taxon>Bacteria</taxon>
        <taxon>Candidatus Adleribacteriota</taxon>
    </lineage>
</organism>
<dbReference type="GO" id="GO:0016763">
    <property type="term" value="F:pentosyltransferase activity"/>
    <property type="evidence" value="ECO:0007669"/>
    <property type="project" value="TreeGrafter"/>
</dbReference>
<feature type="transmembrane region" description="Helical" evidence="8">
    <location>
        <begin position="15"/>
        <end position="33"/>
    </location>
</feature>
<dbReference type="GO" id="GO:0009103">
    <property type="term" value="P:lipopolysaccharide biosynthetic process"/>
    <property type="evidence" value="ECO:0007669"/>
    <property type="project" value="UniProtKB-ARBA"/>
</dbReference>
<keyword evidence="5 8" id="KW-0812">Transmembrane</keyword>
<dbReference type="AlphaFoldDB" id="A0A0G1WKR0"/>
<evidence type="ECO:0000256" key="6">
    <source>
        <dbReference type="ARBA" id="ARBA00022989"/>
    </source>
</evidence>
<dbReference type="GO" id="GO:0010041">
    <property type="term" value="P:response to iron(III) ion"/>
    <property type="evidence" value="ECO:0007669"/>
    <property type="project" value="TreeGrafter"/>
</dbReference>
<keyword evidence="3" id="KW-0328">Glycosyltransferase</keyword>
<feature type="transmembrane region" description="Helical" evidence="8">
    <location>
        <begin position="178"/>
        <end position="196"/>
    </location>
</feature>
<dbReference type="PANTHER" id="PTHR33908">
    <property type="entry name" value="MANNOSYLTRANSFERASE YKCB-RELATED"/>
    <property type="match status" value="1"/>
</dbReference>
<evidence type="ECO:0000256" key="1">
    <source>
        <dbReference type="ARBA" id="ARBA00004651"/>
    </source>
</evidence>
<feature type="transmembrane region" description="Helical" evidence="8">
    <location>
        <begin position="371"/>
        <end position="389"/>
    </location>
</feature>
<comment type="subcellular location">
    <subcellularLocation>
        <location evidence="1">Cell membrane</location>
        <topology evidence="1">Multi-pass membrane protein</topology>
    </subcellularLocation>
</comment>
<accession>A0A0G1WKR0</accession>
<gene>
    <name evidence="9" type="ORF">UY61_C0059G0002</name>
</gene>
<protein>
    <submittedName>
        <fullName evidence="9">Uncharacterized protein</fullName>
    </submittedName>
</protein>
<dbReference type="EMBL" id="LCQQ01000059">
    <property type="protein sequence ID" value="KKW19356.1"/>
    <property type="molecule type" value="Genomic_DNA"/>
</dbReference>
<evidence type="ECO:0000256" key="5">
    <source>
        <dbReference type="ARBA" id="ARBA00022692"/>
    </source>
</evidence>
<evidence type="ECO:0000256" key="8">
    <source>
        <dbReference type="SAM" id="Phobius"/>
    </source>
</evidence>
<feature type="transmembrane region" description="Helical" evidence="8">
    <location>
        <begin position="401"/>
        <end position="426"/>
    </location>
</feature>
<evidence type="ECO:0000256" key="7">
    <source>
        <dbReference type="ARBA" id="ARBA00023136"/>
    </source>
</evidence>
<dbReference type="PANTHER" id="PTHR33908:SF3">
    <property type="entry name" value="UNDECAPRENYL PHOSPHATE-ALPHA-4-AMINO-4-DEOXY-L-ARABINOSE ARABINOSYL TRANSFERASE"/>
    <property type="match status" value="1"/>
</dbReference>
<evidence type="ECO:0000256" key="2">
    <source>
        <dbReference type="ARBA" id="ARBA00022475"/>
    </source>
</evidence>
<keyword evidence="2" id="KW-1003">Cell membrane</keyword>
<feature type="transmembrane region" description="Helical" evidence="8">
    <location>
        <begin position="447"/>
        <end position="468"/>
    </location>
</feature>
<proteinExistence type="predicted"/>
<keyword evidence="7 8" id="KW-0472">Membrane</keyword>
<evidence type="ECO:0000256" key="4">
    <source>
        <dbReference type="ARBA" id="ARBA00022679"/>
    </source>
</evidence>
<name>A0A0G1WKR0_9BACT</name>
<comment type="caution">
    <text evidence="9">The sequence shown here is derived from an EMBL/GenBank/DDBJ whole genome shotgun (WGS) entry which is preliminary data.</text>
</comment>
<dbReference type="InterPro" id="IPR050297">
    <property type="entry name" value="LipidA_mod_glycosyltrf_83"/>
</dbReference>
<feature type="transmembrane region" description="Helical" evidence="8">
    <location>
        <begin position="92"/>
        <end position="113"/>
    </location>
</feature>
<keyword evidence="4" id="KW-0808">Transferase</keyword>
<evidence type="ECO:0000313" key="10">
    <source>
        <dbReference type="Proteomes" id="UP000034201"/>
    </source>
</evidence>
<sequence>METTNTRPKNPGKTLFLGLTVFVLILGVFFRFYQIKEIPLGLYPDEAMNGSNAQEALATGEFKIFYPENNGREGLFINIQALSVWYFGNTPWALRVVSAFFGTLTILGVFLLAKELFSKPKSQITNTKSQTNSNNINSKLQTRISNFGFRISRGKFIALLSAFLVATSYWHINFSRIGFRAILVPFLSAFGMYFLLKGFRRGKILDFVWAGIFIGLGFHTYIAFRLMPLVIALPILWYGARWFWEARNSKFEIRNNVQNSNATKYCTPCVIALFLLVTFVTALPIGYYFLKHPGDLIGRTGQVSVFAASSPAYEFAKSNLATFGMFFVRGDCNARHNLPCAPELHPIAAFFFAFGVVASLRALWRRRGRSFPHLLLLWWALVMTLPATLTREGLPHALRAIGMIPPVFILAGYGGYAFSRWILGLLERAHAKFPNVQKQILRIAREYSLLFLLIPLFIPAATYEQYFLRWVSKPDTYFAFATDLYHLGQFLDDLPDETKKYVIVNMAGIEVRGIPMPAQTIMYTTDTFREEGQRARNTVYLLPEAFDSIPNNSGRVLITPLNGTDSHLRARIKQKFPSFRESAPGDFIVYKNY</sequence>
<evidence type="ECO:0000256" key="3">
    <source>
        <dbReference type="ARBA" id="ARBA00022676"/>
    </source>
</evidence>
<feature type="transmembrane region" description="Helical" evidence="8">
    <location>
        <begin position="226"/>
        <end position="244"/>
    </location>
</feature>
<feature type="transmembrane region" description="Helical" evidence="8">
    <location>
        <begin position="203"/>
        <end position="220"/>
    </location>
</feature>
<feature type="transmembrane region" description="Helical" evidence="8">
    <location>
        <begin position="265"/>
        <end position="290"/>
    </location>
</feature>